<keyword evidence="4" id="KW-0067">ATP-binding</keyword>
<dbReference type="GO" id="GO:0009229">
    <property type="term" value="P:thiamine diphosphate biosynthetic process"/>
    <property type="evidence" value="ECO:0007669"/>
    <property type="project" value="InterPro"/>
</dbReference>
<dbReference type="Proteomes" id="UP000775872">
    <property type="component" value="Unassembled WGS sequence"/>
</dbReference>
<keyword evidence="7" id="KW-1185">Reference proteome</keyword>
<organism evidence="6 7">
    <name type="scientific">Clonostachys solani</name>
    <dbReference type="NCBI Taxonomy" id="160281"/>
    <lineage>
        <taxon>Eukaryota</taxon>
        <taxon>Fungi</taxon>
        <taxon>Dikarya</taxon>
        <taxon>Ascomycota</taxon>
        <taxon>Pezizomycotina</taxon>
        <taxon>Sordariomycetes</taxon>
        <taxon>Hypocreomycetidae</taxon>
        <taxon>Hypocreales</taxon>
        <taxon>Bionectriaceae</taxon>
        <taxon>Clonostachys</taxon>
    </lineage>
</organism>
<dbReference type="GO" id="GO:0016301">
    <property type="term" value="F:kinase activity"/>
    <property type="evidence" value="ECO:0007669"/>
    <property type="project" value="UniProtKB-KW"/>
</dbReference>
<dbReference type="CDD" id="cd07995">
    <property type="entry name" value="TPK"/>
    <property type="match status" value="1"/>
</dbReference>
<name>A0A9N9ZLG4_9HYPO</name>
<evidence type="ECO:0000256" key="1">
    <source>
        <dbReference type="ARBA" id="ARBA00022679"/>
    </source>
</evidence>
<dbReference type="PANTHER" id="PTHR13622:SF8">
    <property type="entry name" value="THIAMIN PYROPHOSPHOKINASE 1"/>
    <property type="match status" value="1"/>
</dbReference>
<evidence type="ECO:0000256" key="4">
    <source>
        <dbReference type="ARBA" id="ARBA00022840"/>
    </source>
</evidence>
<dbReference type="GO" id="GO:0005524">
    <property type="term" value="F:ATP binding"/>
    <property type="evidence" value="ECO:0007669"/>
    <property type="project" value="UniProtKB-KW"/>
</dbReference>
<keyword evidence="1" id="KW-0808">Transferase</keyword>
<reference evidence="7" key="1">
    <citation type="submission" date="2019-06" db="EMBL/GenBank/DDBJ databases">
        <authorList>
            <person name="Broberg M."/>
        </authorList>
    </citation>
    <scope>NUCLEOTIDE SEQUENCE [LARGE SCALE GENOMIC DNA]</scope>
</reference>
<dbReference type="GO" id="GO:0006772">
    <property type="term" value="P:thiamine metabolic process"/>
    <property type="evidence" value="ECO:0007669"/>
    <property type="project" value="InterPro"/>
</dbReference>
<protein>
    <recommendedName>
        <fullName evidence="5">Thiamin pyrophosphokinase catalytic domain-containing protein</fullName>
    </recommendedName>
</protein>
<dbReference type="SUPFAM" id="SSF63999">
    <property type="entry name" value="Thiamin pyrophosphokinase, catalytic domain"/>
    <property type="match status" value="1"/>
</dbReference>
<keyword evidence="2" id="KW-0547">Nucleotide-binding</keyword>
<dbReference type="EMBL" id="CABFOC020000074">
    <property type="protein sequence ID" value="CAH0057448.1"/>
    <property type="molecule type" value="Genomic_DNA"/>
</dbReference>
<dbReference type="InterPro" id="IPR036759">
    <property type="entry name" value="TPK_catalytic_sf"/>
</dbReference>
<comment type="caution">
    <text evidence="6">The sequence shown here is derived from an EMBL/GenBank/DDBJ whole genome shotgun (WGS) entry which is preliminary data.</text>
</comment>
<keyword evidence="3" id="KW-0418">Kinase</keyword>
<evidence type="ECO:0000259" key="5">
    <source>
        <dbReference type="Pfam" id="PF04263"/>
    </source>
</evidence>
<proteinExistence type="predicted"/>
<dbReference type="NCBIfam" id="TIGR01378">
    <property type="entry name" value="thi_PPkinase"/>
    <property type="match status" value="1"/>
</dbReference>
<evidence type="ECO:0000313" key="7">
    <source>
        <dbReference type="Proteomes" id="UP000775872"/>
    </source>
</evidence>
<feature type="domain" description="Thiamin pyrophosphokinase catalytic" evidence="5">
    <location>
        <begin position="44"/>
        <end position="157"/>
    </location>
</feature>
<dbReference type="OrthoDB" id="25149at2759"/>
<sequence>MDARFEWHLGQVLGHADQQPAHDTKFAMVVLNQPISWNRILDWLWKNAFIRVAADGGANRLHESFLSTGSPNLDHDKQVRLDAIIGDLDSLSVPVKNYFTALTLPTQIISVPGQDSWDFEKVLSWLRSNCGQNIDTMIIGDLGGRMDHGLRQIHNLILATPGNDYSGGRSFLVSRESLTFILKAGRHSISIKEHSPLMFGDHIGIMPAGIPSTVTTKGLEADVQNVELGLGERVILDRISPTTSEIEIVTTCSLVFTIELLHSS</sequence>
<evidence type="ECO:0000256" key="3">
    <source>
        <dbReference type="ARBA" id="ARBA00022777"/>
    </source>
</evidence>
<dbReference type="Gene3D" id="3.40.50.10240">
    <property type="entry name" value="Thiamin pyrophosphokinase, catalytic domain"/>
    <property type="match status" value="1"/>
</dbReference>
<dbReference type="InterPro" id="IPR007371">
    <property type="entry name" value="TPK_catalytic"/>
</dbReference>
<evidence type="ECO:0000313" key="6">
    <source>
        <dbReference type="EMBL" id="CAH0057448.1"/>
    </source>
</evidence>
<dbReference type="SUPFAM" id="SSF63862">
    <property type="entry name" value="Thiamin pyrophosphokinase, substrate-binding domain"/>
    <property type="match status" value="1"/>
</dbReference>
<dbReference type="GO" id="GO:0004788">
    <property type="term" value="F:thiamine diphosphokinase activity"/>
    <property type="evidence" value="ECO:0007669"/>
    <property type="project" value="InterPro"/>
</dbReference>
<dbReference type="Pfam" id="PF04263">
    <property type="entry name" value="TPK_catalytic"/>
    <property type="match status" value="1"/>
</dbReference>
<dbReference type="InterPro" id="IPR036371">
    <property type="entry name" value="TPK_B1-bd_sf"/>
</dbReference>
<evidence type="ECO:0000256" key="2">
    <source>
        <dbReference type="ARBA" id="ARBA00022741"/>
    </source>
</evidence>
<dbReference type="AlphaFoldDB" id="A0A9N9ZLG4"/>
<gene>
    <name evidence="6" type="ORF">CSOL1703_00007229</name>
</gene>
<dbReference type="PANTHER" id="PTHR13622">
    <property type="entry name" value="THIAMIN PYROPHOSPHOKINASE"/>
    <property type="match status" value="1"/>
</dbReference>
<dbReference type="InterPro" id="IPR006282">
    <property type="entry name" value="Thi_PPkinase"/>
</dbReference>
<accession>A0A9N9ZLG4</accession>
<reference evidence="6 7" key="2">
    <citation type="submission" date="2021-10" db="EMBL/GenBank/DDBJ databases">
        <authorList>
            <person name="Piombo E."/>
        </authorList>
    </citation>
    <scope>NUCLEOTIDE SEQUENCE [LARGE SCALE GENOMIC DNA]</scope>
</reference>